<proteinExistence type="predicted"/>
<evidence type="ECO:0000256" key="1">
    <source>
        <dbReference type="SAM" id="MobiDB-lite"/>
    </source>
</evidence>
<feature type="compositionally biased region" description="Polar residues" evidence="1">
    <location>
        <begin position="129"/>
        <end position="150"/>
    </location>
</feature>
<evidence type="ECO:0000313" key="3">
    <source>
        <dbReference type="Proteomes" id="UP000193144"/>
    </source>
</evidence>
<gene>
    <name evidence="2" type="ORF">BCR34DRAFT_90138</name>
</gene>
<accession>A0A1Y1YWG7</accession>
<dbReference type="AlphaFoldDB" id="A0A1Y1YWG7"/>
<organism evidence="2 3">
    <name type="scientific">Clohesyomyces aquaticus</name>
    <dbReference type="NCBI Taxonomy" id="1231657"/>
    <lineage>
        <taxon>Eukaryota</taxon>
        <taxon>Fungi</taxon>
        <taxon>Dikarya</taxon>
        <taxon>Ascomycota</taxon>
        <taxon>Pezizomycotina</taxon>
        <taxon>Dothideomycetes</taxon>
        <taxon>Pleosporomycetidae</taxon>
        <taxon>Pleosporales</taxon>
        <taxon>Lindgomycetaceae</taxon>
        <taxon>Clohesyomyces</taxon>
    </lineage>
</organism>
<dbReference type="Proteomes" id="UP000193144">
    <property type="component" value="Unassembled WGS sequence"/>
</dbReference>
<protein>
    <submittedName>
        <fullName evidence="2">Uncharacterized protein</fullName>
    </submittedName>
</protein>
<name>A0A1Y1YWG7_9PLEO</name>
<feature type="compositionally biased region" description="Basic residues" evidence="1">
    <location>
        <begin position="160"/>
        <end position="169"/>
    </location>
</feature>
<feature type="region of interest" description="Disordered" evidence="1">
    <location>
        <begin position="120"/>
        <end position="179"/>
    </location>
</feature>
<keyword evidence="3" id="KW-1185">Reference proteome</keyword>
<sequence length="227" mass="24981">MPLSADGIPLITANILKWRMSHLVREYCKRGNSSGLPVEAFCFARSPTSTDWDCELPKLPQGIISLPIRSRSLDRSKDELTAQNVLHLFPVVAGSAMGRCPFCSSTIFYLPATASLSATLPMSPPMTLRANTTDNPEYEHSPSTQRQQAQPKKELVGRSKSLKKRKIHHTNAPTANDPLYTFESVNKSNTPTLPRFASAEVDKTAPKEETNGKCTIVHAIAQCQFGI</sequence>
<reference evidence="2 3" key="1">
    <citation type="submission" date="2016-07" db="EMBL/GenBank/DDBJ databases">
        <title>Pervasive Adenine N6-methylation of Active Genes in Fungi.</title>
        <authorList>
            <consortium name="DOE Joint Genome Institute"/>
            <person name="Mondo S.J."/>
            <person name="Dannebaum R.O."/>
            <person name="Kuo R.C."/>
            <person name="Labutti K."/>
            <person name="Haridas S."/>
            <person name="Kuo A."/>
            <person name="Salamov A."/>
            <person name="Ahrendt S.R."/>
            <person name="Lipzen A."/>
            <person name="Sullivan W."/>
            <person name="Andreopoulos W.B."/>
            <person name="Clum A."/>
            <person name="Lindquist E."/>
            <person name="Daum C."/>
            <person name="Ramamoorthy G.K."/>
            <person name="Gryganskyi A."/>
            <person name="Culley D."/>
            <person name="Magnuson J.K."/>
            <person name="James T.Y."/>
            <person name="O'Malley M.A."/>
            <person name="Stajich J.E."/>
            <person name="Spatafora J.W."/>
            <person name="Visel A."/>
            <person name="Grigoriev I.V."/>
        </authorList>
    </citation>
    <scope>NUCLEOTIDE SEQUENCE [LARGE SCALE GENOMIC DNA]</scope>
    <source>
        <strain evidence="2 3">CBS 115471</strain>
    </source>
</reference>
<dbReference type="EMBL" id="MCFA01000164">
    <property type="protein sequence ID" value="ORY01905.1"/>
    <property type="molecule type" value="Genomic_DNA"/>
</dbReference>
<comment type="caution">
    <text evidence="2">The sequence shown here is derived from an EMBL/GenBank/DDBJ whole genome shotgun (WGS) entry which is preliminary data.</text>
</comment>
<evidence type="ECO:0000313" key="2">
    <source>
        <dbReference type="EMBL" id="ORY01905.1"/>
    </source>
</evidence>